<dbReference type="SMART" id="SM00355">
    <property type="entry name" value="ZnF_C2H2"/>
    <property type="match status" value="2"/>
</dbReference>
<dbReference type="AlphaFoldDB" id="A0A8J2W9U5"/>
<feature type="region of interest" description="Disordered" evidence="1">
    <location>
        <begin position="1"/>
        <end position="51"/>
    </location>
</feature>
<evidence type="ECO:0000256" key="1">
    <source>
        <dbReference type="SAM" id="MobiDB-lite"/>
    </source>
</evidence>
<protein>
    <recommendedName>
        <fullName evidence="2">C2H2-type domain-containing protein</fullName>
    </recommendedName>
</protein>
<proteinExistence type="predicted"/>
<evidence type="ECO:0000313" key="4">
    <source>
        <dbReference type="Proteomes" id="UP000789390"/>
    </source>
</evidence>
<dbReference type="EMBL" id="CAKKLH010000303">
    <property type="protein sequence ID" value="CAH0110353.1"/>
    <property type="molecule type" value="Genomic_DNA"/>
</dbReference>
<dbReference type="PROSITE" id="PS00028">
    <property type="entry name" value="ZINC_FINGER_C2H2_1"/>
    <property type="match status" value="2"/>
</dbReference>
<feature type="compositionally biased region" description="Low complexity" evidence="1">
    <location>
        <begin position="38"/>
        <end position="47"/>
    </location>
</feature>
<name>A0A8J2W9U5_9CRUS</name>
<feature type="compositionally biased region" description="Polar residues" evidence="1">
    <location>
        <begin position="230"/>
        <end position="249"/>
    </location>
</feature>
<feature type="compositionally biased region" description="Basic and acidic residues" evidence="1">
    <location>
        <begin position="289"/>
        <end position="303"/>
    </location>
</feature>
<feature type="region of interest" description="Disordered" evidence="1">
    <location>
        <begin position="136"/>
        <end position="167"/>
    </location>
</feature>
<feature type="domain" description="C2H2-type" evidence="2">
    <location>
        <begin position="60"/>
        <end position="82"/>
    </location>
</feature>
<comment type="caution">
    <text evidence="3">The sequence shown here is derived from an EMBL/GenBank/DDBJ whole genome shotgun (WGS) entry which is preliminary data.</text>
</comment>
<dbReference type="OrthoDB" id="6363297at2759"/>
<feature type="compositionally biased region" description="Low complexity" evidence="1">
    <location>
        <begin position="467"/>
        <end position="480"/>
    </location>
</feature>
<evidence type="ECO:0000259" key="2">
    <source>
        <dbReference type="PROSITE" id="PS00028"/>
    </source>
</evidence>
<sequence length="671" mass="74441">MDSYNKINRGHNNQHSNHQLNYCDESSPRESFDGNYTKSSKSNSESPNSRRRIAQSTFECRVCLNTYQSNKELHAHLHTAQHLRPLSRLSLPEDEEKIPYRKRKFHGISCKVCFHEFDTQNELKRHLLEANHHWTTKRAKQMSNHDKSSYEHKEYSDHQRYPPSTDKSFAWQNLDLSDVEESRRKDSRVRSRVSMSMDVPAPILVEDTSISDGNNSRSSKANDANLKVPMNSSKFGTDNDQSTITSPDNSILVPSKMSIELSSTSEYQKGMAVIPMEPSIPTIDPRQNFPHERPESERREPRNLSKKWAPTYCDRPKPSLVEKRIPWKLIPIDLSPTNHPGYPLSDSRTSIPRVSSPTEDVPDVSIDQLAAQLKENTGATFIPNLRTEGNFSHSPVSFEGNLLSQLNRELLSTNANSLEEGGSLRSSIPSPDGAKGGIQGHTVTKTVEYPDGKSVIGRTGELMDNGSWQSSSRSPSSPNSDHGTSSDKTTVVEVPSVPSKVMPPLIPPPVIDHQVEAAILQALGSLNSILSASESLSPIQSVSSQVLISNNPPQIDALQTPVFVDKDKSQHVTSFPITEKDVQSVESCLFQISGESVKEVANVDSSVSSPASSPKPTEHSVTTEVFDLCPSCQTLLDIRCLMIDLKTGNASITCLKCDAHIVMANVFKKVR</sequence>
<feature type="region of interest" description="Disordered" evidence="1">
    <location>
        <begin position="277"/>
        <end position="311"/>
    </location>
</feature>
<dbReference type="InterPro" id="IPR013087">
    <property type="entry name" value="Znf_C2H2_type"/>
</dbReference>
<feature type="region of interest" description="Disordered" evidence="1">
    <location>
        <begin position="204"/>
        <end position="249"/>
    </location>
</feature>
<accession>A0A8J2W9U5</accession>
<dbReference type="Proteomes" id="UP000789390">
    <property type="component" value="Unassembled WGS sequence"/>
</dbReference>
<feature type="compositionally biased region" description="Basic and acidic residues" evidence="1">
    <location>
        <begin position="143"/>
        <end position="160"/>
    </location>
</feature>
<feature type="region of interest" description="Disordered" evidence="1">
    <location>
        <begin position="417"/>
        <end position="490"/>
    </location>
</feature>
<reference evidence="3" key="1">
    <citation type="submission" date="2021-11" db="EMBL/GenBank/DDBJ databases">
        <authorList>
            <person name="Schell T."/>
        </authorList>
    </citation>
    <scope>NUCLEOTIDE SEQUENCE</scope>
    <source>
        <strain evidence="3">M5</strain>
    </source>
</reference>
<gene>
    <name evidence="3" type="ORF">DGAL_LOCUS13918</name>
</gene>
<organism evidence="3 4">
    <name type="scientific">Daphnia galeata</name>
    <dbReference type="NCBI Taxonomy" id="27404"/>
    <lineage>
        <taxon>Eukaryota</taxon>
        <taxon>Metazoa</taxon>
        <taxon>Ecdysozoa</taxon>
        <taxon>Arthropoda</taxon>
        <taxon>Crustacea</taxon>
        <taxon>Branchiopoda</taxon>
        <taxon>Diplostraca</taxon>
        <taxon>Cladocera</taxon>
        <taxon>Anomopoda</taxon>
        <taxon>Daphniidae</taxon>
        <taxon>Daphnia</taxon>
    </lineage>
</organism>
<feature type="domain" description="C2H2-type" evidence="2">
    <location>
        <begin position="110"/>
        <end position="132"/>
    </location>
</feature>
<feature type="compositionally biased region" description="Polar residues" evidence="1">
    <location>
        <begin position="208"/>
        <end position="222"/>
    </location>
</feature>
<keyword evidence="4" id="KW-1185">Reference proteome</keyword>
<feature type="compositionally biased region" description="Polar residues" evidence="1">
    <location>
        <begin position="10"/>
        <end position="20"/>
    </location>
</feature>
<evidence type="ECO:0000313" key="3">
    <source>
        <dbReference type="EMBL" id="CAH0110353.1"/>
    </source>
</evidence>